<dbReference type="InterPro" id="IPR029063">
    <property type="entry name" value="SAM-dependent_MTases_sf"/>
</dbReference>
<dbReference type="GO" id="GO:0032259">
    <property type="term" value="P:methylation"/>
    <property type="evidence" value="ECO:0007669"/>
    <property type="project" value="UniProtKB-KW"/>
</dbReference>
<protein>
    <submittedName>
        <fullName evidence="2">Methyltransferase domain-containing protein</fullName>
    </submittedName>
</protein>
<gene>
    <name evidence="2" type="ORF">H9809_09840</name>
</gene>
<dbReference type="CDD" id="cd02440">
    <property type="entry name" value="AdoMet_MTases"/>
    <property type="match status" value="1"/>
</dbReference>
<dbReference type="Gene3D" id="3.40.50.150">
    <property type="entry name" value="Vaccinia Virus protein VP39"/>
    <property type="match status" value="1"/>
</dbReference>
<accession>A0A9D2FSY5</accession>
<evidence type="ECO:0000259" key="1">
    <source>
        <dbReference type="Pfam" id="PF13847"/>
    </source>
</evidence>
<reference evidence="2" key="1">
    <citation type="journal article" date="2021" name="PeerJ">
        <title>Extensive microbial diversity within the chicken gut microbiome revealed by metagenomics and culture.</title>
        <authorList>
            <person name="Gilroy R."/>
            <person name="Ravi A."/>
            <person name="Getino M."/>
            <person name="Pursley I."/>
            <person name="Horton D.L."/>
            <person name="Alikhan N.F."/>
            <person name="Baker D."/>
            <person name="Gharbi K."/>
            <person name="Hall N."/>
            <person name="Watson M."/>
            <person name="Adriaenssens E.M."/>
            <person name="Foster-Nyarko E."/>
            <person name="Jarju S."/>
            <person name="Secka A."/>
            <person name="Antonio M."/>
            <person name="Oren A."/>
            <person name="Chaudhuri R.R."/>
            <person name="La Ragione R."/>
            <person name="Hildebrand F."/>
            <person name="Pallen M.J."/>
        </authorList>
    </citation>
    <scope>NUCLEOTIDE SEQUENCE</scope>
    <source>
        <strain evidence="2">1068</strain>
    </source>
</reference>
<feature type="domain" description="Methyltransferase" evidence="1">
    <location>
        <begin position="52"/>
        <end position="157"/>
    </location>
</feature>
<name>A0A9D2FSY5_9FIRM</name>
<organism evidence="2 3">
    <name type="scientific">Candidatus Blautia pullicola</name>
    <dbReference type="NCBI Taxonomy" id="2838498"/>
    <lineage>
        <taxon>Bacteria</taxon>
        <taxon>Bacillati</taxon>
        <taxon>Bacillota</taxon>
        <taxon>Clostridia</taxon>
        <taxon>Lachnospirales</taxon>
        <taxon>Lachnospiraceae</taxon>
        <taxon>Blautia</taxon>
    </lineage>
</organism>
<comment type="caution">
    <text evidence="2">The sequence shown here is derived from an EMBL/GenBank/DDBJ whole genome shotgun (WGS) entry which is preliminary data.</text>
</comment>
<proteinExistence type="predicted"/>
<dbReference type="GO" id="GO:0008168">
    <property type="term" value="F:methyltransferase activity"/>
    <property type="evidence" value="ECO:0007669"/>
    <property type="project" value="UniProtKB-KW"/>
</dbReference>
<dbReference type="SUPFAM" id="SSF53335">
    <property type="entry name" value="S-adenosyl-L-methionine-dependent methyltransferases"/>
    <property type="match status" value="1"/>
</dbReference>
<evidence type="ECO:0000313" key="3">
    <source>
        <dbReference type="Proteomes" id="UP000824056"/>
    </source>
</evidence>
<keyword evidence="2" id="KW-0489">Methyltransferase</keyword>
<keyword evidence="2" id="KW-0808">Transferase</keyword>
<sequence>MEQFTMEDSLRAWEDNADFWENAMGQEGNEFHRTVVRPRVSRLLEPGPEDFIVDIACGEGSYSAYMAKKGARVTAFDFSPRLIELARKKQATWGKSIEFCVADAGNYRQLMALSREVKYNKAVSNMAIMDITHVEPLFQAVEQLLEDKGIFVFATQHPCFVTLTEKYMTPHSYYGEAIAGQPSQQCYYHRSLQDIFRLCFDAGFVVEDFYEECFRNPERPEIIVVKARKTGSGQGR</sequence>
<reference evidence="2" key="2">
    <citation type="submission" date="2021-04" db="EMBL/GenBank/DDBJ databases">
        <authorList>
            <person name="Gilroy R."/>
        </authorList>
    </citation>
    <scope>NUCLEOTIDE SEQUENCE</scope>
    <source>
        <strain evidence="2">1068</strain>
    </source>
</reference>
<dbReference type="Proteomes" id="UP000824056">
    <property type="component" value="Unassembled WGS sequence"/>
</dbReference>
<dbReference type="AlphaFoldDB" id="A0A9D2FSY5"/>
<dbReference type="EMBL" id="DXBG01000231">
    <property type="protein sequence ID" value="HIZ66182.1"/>
    <property type="molecule type" value="Genomic_DNA"/>
</dbReference>
<dbReference type="PANTHER" id="PTHR43861">
    <property type="entry name" value="TRANS-ACONITATE 2-METHYLTRANSFERASE-RELATED"/>
    <property type="match status" value="1"/>
</dbReference>
<dbReference type="InterPro" id="IPR025714">
    <property type="entry name" value="Methyltranfer_dom"/>
</dbReference>
<dbReference type="Pfam" id="PF13847">
    <property type="entry name" value="Methyltransf_31"/>
    <property type="match status" value="1"/>
</dbReference>
<evidence type="ECO:0000313" key="2">
    <source>
        <dbReference type="EMBL" id="HIZ66182.1"/>
    </source>
</evidence>